<keyword evidence="10" id="KW-1185">Reference proteome</keyword>
<dbReference type="SUPFAM" id="SSF47203">
    <property type="entry name" value="Acyl-CoA dehydrogenase C-terminal domain-like"/>
    <property type="match status" value="2"/>
</dbReference>
<dbReference type="InterPro" id="IPR009100">
    <property type="entry name" value="AcylCoA_DH/oxidase_NM_dom_sf"/>
</dbReference>
<dbReference type="InterPro" id="IPR037069">
    <property type="entry name" value="AcylCoA_DH/ox_N_sf"/>
</dbReference>
<evidence type="ECO:0000259" key="7">
    <source>
        <dbReference type="Pfam" id="PF02770"/>
    </source>
</evidence>
<dbReference type="InterPro" id="IPR013786">
    <property type="entry name" value="AcylCoA_DH/ox_N"/>
</dbReference>
<dbReference type="Pfam" id="PF02770">
    <property type="entry name" value="Acyl-CoA_dh_M"/>
    <property type="match status" value="1"/>
</dbReference>
<dbReference type="Gene3D" id="1.10.540.10">
    <property type="entry name" value="Acyl-CoA dehydrogenase/oxidase, N-terminal domain"/>
    <property type="match status" value="2"/>
</dbReference>
<dbReference type="Proteomes" id="UP000482960">
    <property type="component" value="Unassembled WGS sequence"/>
</dbReference>
<dbReference type="AlphaFoldDB" id="A0A6V8LP61"/>
<dbReference type="GO" id="GO:0005886">
    <property type="term" value="C:plasma membrane"/>
    <property type="evidence" value="ECO:0007669"/>
    <property type="project" value="TreeGrafter"/>
</dbReference>
<evidence type="ECO:0000256" key="1">
    <source>
        <dbReference type="ARBA" id="ARBA00001974"/>
    </source>
</evidence>
<keyword evidence="4" id="KW-0274">FAD</keyword>
<dbReference type="Pfam" id="PF02771">
    <property type="entry name" value="Acyl-CoA_dh_N"/>
    <property type="match status" value="1"/>
</dbReference>
<comment type="caution">
    <text evidence="9">The sequence shown here is derived from an EMBL/GenBank/DDBJ whole genome shotgun (WGS) entry which is preliminary data.</text>
</comment>
<dbReference type="InterPro" id="IPR009075">
    <property type="entry name" value="AcylCo_DH/oxidase_C"/>
</dbReference>
<feature type="domain" description="Acyl-CoA oxidase/dehydrogenase middle" evidence="7">
    <location>
        <begin position="471"/>
        <end position="565"/>
    </location>
</feature>
<evidence type="ECO:0000256" key="4">
    <source>
        <dbReference type="ARBA" id="ARBA00022827"/>
    </source>
</evidence>
<evidence type="ECO:0000256" key="5">
    <source>
        <dbReference type="ARBA" id="ARBA00023002"/>
    </source>
</evidence>
<evidence type="ECO:0000259" key="6">
    <source>
        <dbReference type="Pfam" id="PF00441"/>
    </source>
</evidence>
<feature type="domain" description="Acyl-CoA dehydrogenase/oxidase N-terminal" evidence="8">
    <location>
        <begin position="37"/>
        <end position="148"/>
    </location>
</feature>
<dbReference type="FunFam" id="2.40.110.10:FF:000011">
    <property type="entry name" value="Acyl-CoA dehydrogenase FadE34"/>
    <property type="match status" value="1"/>
</dbReference>
<accession>A0A6V8LP61</accession>
<dbReference type="InterPro" id="IPR052161">
    <property type="entry name" value="Mycobact_Acyl-CoA_DH"/>
</dbReference>
<dbReference type="Gene3D" id="1.20.140.10">
    <property type="entry name" value="Butyryl-CoA Dehydrogenase, subunit A, domain 3"/>
    <property type="match status" value="2"/>
</dbReference>
<reference evidence="9 10" key="2">
    <citation type="submission" date="2020-03" db="EMBL/GenBank/DDBJ databases">
        <authorList>
            <person name="Ichikawa N."/>
            <person name="Kimura A."/>
            <person name="Kitahashi Y."/>
            <person name="Uohara A."/>
        </authorList>
    </citation>
    <scope>NUCLEOTIDE SEQUENCE [LARGE SCALE GENOMIC DNA]</scope>
    <source>
        <strain evidence="9 10">NBRC 108638</strain>
    </source>
</reference>
<dbReference type="InterPro" id="IPR046373">
    <property type="entry name" value="Acyl-CoA_Oxase/DH_mid-dom_sf"/>
</dbReference>
<evidence type="ECO:0000256" key="3">
    <source>
        <dbReference type="ARBA" id="ARBA00022630"/>
    </source>
</evidence>
<evidence type="ECO:0000313" key="9">
    <source>
        <dbReference type="EMBL" id="GFJ96439.1"/>
    </source>
</evidence>
<feature type="domain" description="Acyl-CoA dehydrogenase/oxidase C-terminal" evidence="6">
    <location>
        <begin position="231"/>
        <end position="362"/>
    </location>
</feature>
<dbReference type="PANTHER" id="PTHR43292:SF4">
    <property type="entry name" value="ACYL-COA DEHYDROGENASE FADE34"/>
    <property type="match status" value="1"/>
</dbReference>
<gene>
    <name evidence="9" type="ORF">Prum_100810</name>
</gene>
<comment type="cofactor">
    <cofactor evidence="1">
        <name>FAD</name>
        <dbReference type="ChEBI" id="CHEBI:57692"/>
    </cofactor>
</comment>
<comment type="similarity">
    <text evidence="2">Belongs to the acyl-CoA dehydrogenase family.</text>
</comment>
<dbReference type="Pfam" id="PF00441">
    <property type="entry name" value="Acyl-CoA_dh_1"/>
    <property type="match status" value="2"/>
</dbReference>
<dbReference type="InterPro" id="IPR036250">
    <property type="entry name" value="AcylCo_DH-like_C"/>
</dbReference>
<reference evidence="9 10" key="1">
    <citation type="submission" date="2020-03" db="EMBL/GenBank/DDBJ databases">
        <title>Whole genome shotgun sequence of Phytohabitans rumicis NBRC 108638.</title>
        <authorList>
            <person name="Komaki H."/>
            <person name="Tamura T."/>
        </authorList>
    </citation>
    <scope>NUCLEOTIDE SEQUENCE [LARGE SCALE GENOMIC DNA]</scope>
    <source>
        <strain evidence="9 10">NBRC 108638</strain>
    </source>
</reference>
<proteinExistence type="inferred from homology"/>
<keyword evidence="3" id="KW-0285">Flavoprotein</keyword>
<protein>
    <submittedName>
        <fullName evidence="9">Acyl-CoA dehydrogenase</fullName>
    </submittedName>
</protein>
<dbReference type="GO" id="GO:0016627">
    <property type="term" value="F:oxidoreductase activity, acting on the CH-CH group of donors"/>
    <property type="evidence" value="ECO:0007669"/>
    <property type="project" value="InterPro"/>
</dbReference>
<organism evidence="9 10">
    <name type="scientific">Phytohabitans rumicis</name>
    <dbReference type="NCBI Taxonomy" id="1076125"/>
    <lineage>
        <taxon>Bacteria</taxon>
        <taxon>Bacillati</taxon>
        <taxon>Actinomycetota</taxon>
        <taxon>Actinomycetes</taxon>
        <taxon>Micromonosporales</taxon>
        <taxon>Micromonosporaceae</taxon>
    </lineage>
</organism>
<feature type="domain" description="Acyl-CoA dehydrogenase/oxidase C-terminal" evidence="6">
    <location>
        <begin position="577"/>
        <end position="711"/>
    </location>
</feature>
<evidence type="ECO:0000259" key="8">
    <source>
        <dbReference type="Pfam" id="PF02771"/>
    </source>
</evidence>
<keyword evidence="5" id="KW-0560">Oxidoreductase</keyword>
<dbReference type="GO" id="GO:0050660">
    <property type="term" value="F:flavin adenine dinucleotide binding"/>
    <property type="evidence" value="ECO:0007669"/>
    <property type="project" value="InterPro"/>
</dbReference>
<evidence type="ECO:0000256" key="2">
    <source>
        <dbReference type="ARBA" id="ARBA00009347"/>
    </source>
</evidence>
<dbReference type="EMBL" id="BLPG01000002">
    <property type="protein sequence ID" value="GFJ96439.1"/>
    <property type="molecule type" value="Genomic_DNA"/>
</dbReference>
<dbReference type="InterPro" id="IPR006091">
    <property type="entry name" value="Acyl-CoA_Oxase/DH_mid-dom"/>
</dbReference>
<name>A0A6V8LP61_9ACTN</name>
<dbReference type="PANTHER" id="PTHR43292">
    <property type="entry name" value="ACYL-COA DEHYDROGENASE"/>
    <property type="match status" value="1"/>
</dbReference>
<dbReference type="SUPFAM" id="SSF56645">
    <property type="entry name" value="Acyl-CoA dehydrogenase NM domain-like"/>
    <property type="match status" value="2"/>
</dbReference>
<sequence length="719" mass="75169">MPVVFKTTNAAVVTGRKPGWHTHGETCFNFAVPIAISEEQRALQESIRRWAGGAGTVAAVRALESGREPDSWRRHWAEAADLGVFAIAVPVSAGGAGGTTLDLAAAVEQLADALVPGPLLPTFLAELILAVHADVPAVKELLPALAAGDASVAVRTGDGPVLGAGGTSHLLLPAGDAWYLLAAGHPGLHVAPRVPVDFSRPLADVHAGAAALPEDRRVPLVTGQVKDTAALLAAVEATAVAGWCVRTASEYAKVRHQFGRAIGTFQAVKHLCAQMLCRLERATATTWDAARAYDEAPDEFPLAVAAAAAIALDAAVDTAKDCVQVLGGIGFTWEHDAHLYLRRAVALRQLFGDGAVWRERAAALALSGVRRTLRAPDGQAPASPDVRAKVEQIAALPAERQRAALADAGLYGLGAAPAEQLAIDGELSRAGVTRPDLAIAGWAVPTILAHGTAEQQERFTGPSLRGELTWCQLFSEPEAGSDLASLRTRAVRVPGGWRLTGQKVWTSLAAEADWAICLARTDPDAPKHRGLTYFLVSMRTPGIEVRPLREITGRAVFNEVFLDDVLVPDDCVVGAPGDGWRLARGTLAYERVAMGRGSSLGEGVEKLLAAGDAVQRDRLGGLVADGLAVSLLDLRGMLRRLDGQAGGPESAVAKLVGVAHRQAVAEAALLALGPDGAADGGAAYEFLLTRCLSIAGGTTQILLSVVAERVLGLPRDKER</sequence>
<evidence type="ECO:0000313" key="10">
    <source>
        <dbReference type="Proteomes" id="UP000482960"/>
    </source>
</evidence>
<dbReference type="Gene3D" id="2.40.110.10">
    <property type="entry name" value="Butyryl-CoA Dehydrogenase, subunit A, domain 2"/>
    <property type="match status" value="1"/>
</dbReference>